<evidence type="ECO:0000313" key="6">
    <source>
        <dbReference type="Proteomes" id="UP001620626"/>
    </source>
</evidence>
<dbReference type="GO" id="GO:0008270">
    <property type="term" value="F:zinc ion binding"/>
    <property type="evidence" value="ECO:0007669"/>
    <property type="project" value="UniProtKB-UniRule"/>
</dbReference>
<dbReference type="EC" id="3.4.24.-" evidence="3"/>
<comment type="cofactor">
    <cofactor evidence="2 3">
        <name>Zn(2+)</name>
        <dbReference type="ChEBI" id="CHEBI:29105"/>
    </cofactor>
    <text evidence="2 3">Binds 1 zinc ion per subunit.</text>
</comment>
<gene>
    <name evidence="5" type="ORF">niasHT_008517</name>
</gene>
<feature type="binding site" evidence="2">
    <location>
        <position position="268"/>
    </location>
    <ligand>
        <name>Zn(2+)</name>
        <dbReference type="ChEBI" id="CHEBI:29105"/>
        <note>catalytic</note>
    </ligand>
</feature>
<keyword evidence="2 3" id="KW-0482">Metalloprotease</keyword>
<name>A0ABD2M3U4_9BILA</name>
<dbReference type="PANTHER" id="PTHR10127">
    <property type="entry name" value="DISCOIDIN, CUB, EGF, LAMININ , AND ZINC METALLOPROTEASE DOMAIN CONTAINING"/>
    <property type="match status" value="1"/>
</dbReference>
<dbReference type="GO" id="GO:0006508">
    <property type="term" value="P:proteolysis"/>
    <property type="evidence" value="ECO:0007669"/>
    <property type="project" value="UniProtKB-KW"/>
</dbReference>
<evidence type="ECO:0000259" key="4">
    <source>
        <dbReference type="PROSITE" id="PS51864"/>
    </source>
</evidence>
<reference evidence="5 6" key="1">
    <citation type="submission" date="2024-10" db="EMBL/GenBank/DDBJ databases">
        <authorList>
            <person name="Kim D."/>
        </authorList>
    </citation>
    <scope>NUCLEOTIDE SEQUENCE [LARGE SCALE GENOMIC DNA]</scope>
    <source>
        <strain evidence="5">BH-2024</strain>
    </source>
</reference>
<dbReference type="InterPro" id="IPR024079">
    <property type="entry name" value="MetalloPept_cat_dom_sf"/>
</dbReference>
<keyword evidence="2 3" id="KW-0479">Metal-binding</keyword>
<dbReference type="SMART" id="SM00235">
    <property type="entry name" value="ZnMc"/>
    <property type="match status" value="1"/>
</dbReference>
<keyword evidence="2 3" id="KW-0378">Hydrolase</keyword>
<accession>A0ABD2M3U4</accession>
<keyword evidence="2 3" id="KW-0645">Protease</keyword>
<comment type="caution">
    <text evidence="5">The sequence shown here is derived from an EMBL/GenBank/DDBJ whole genome shotgun (WGS) entry which is preliminary data.</text>
</comment>
<dbReference type="Proteomes" id="UP001620626">
    <property type="component" value="Unassembled WGS sequence"/>
</dbReference>
<dbReference type="InterPro" id="IPR001506">
    <property type="entry name" value="Peptidase_M12A"/>
</dbReference>
<keyword evidence="6" id="KW-1185">Reference proteome</keyword>
<protein>
    <recommendedName>
        <fullName evidence="3">Metalloendopeptidase</fullName>
        <ecNumber evidence="3">3.4.24.-</ecNumber>
    </recommendedName>
</protein>
<dbReference type="PROSITE" id="PS51864">
    <property type="entry name" value="ASTACIN"/>
    <property type="match status" value="1"/>
</dbReference>
<dbReference type="EMBL" id="JBICBT010000153">
    <property type="protein sequence ID" value="KAL3122198.1"/>
    <property type="molecule type" value="Genomic_DNA"/>
</dbReference>
<dbReference type="PRINTS" id="PR00480">
    <property type="entry name" value="ASTACIN"/>
</dbReference>
<dbReference type="Gene3D" id="3.40.390.10">
    <property type="entry name" value="Collagenase (Catalytic Domain)"/>
    <property type="match status" value="1"/>
</dbReference>
<evidence type="ECO:0000313" key="5">
    <source>
        <dbReference type="EMBL" id="KAL3122198.1"/>
    </source>
</evidence>
<dbReference type="GO" id="GO:0004222">
    <property type="term" value="F:metalloendopeptidase activity"/>
    <property type="evidence" value="ECO:0007669"/>
    <property type="project" value="UniProtKB-UniRule"/>
</dbReference>
<comment type="caution">
    <text evidence="2">Lacks conserved residue(s) required for the propagation of feature annotation.</text>
</comment>
<sequence length="396" mass="44971">MVHKISRSSAAAVVAGLGNDSPPIEPARLVSSLESLEPEQKIEWTNKQMNLKQHQILDTQYPHTNRWSVRLSVESRRVGGGVVHCARPLNWMMSHCRRSQYANSCHPVLVILLLSSSVTMCHCRPLLPNHLVDQDFINAAWLVTNTKMARTMLLGDQRFHKRQRRGSVVALESDKWPNGRIPYVLSSAYTPQQRAILARSISAYNSKTCIRFVPKTLTDKDYIVISKLDGCFADFARVGGKQQVSLADECIEYSTIIHEFMHVVGFIHEHQREDRDGFVQIRWENVIDGASADFEKLSAIGLSNYDEPYDYFSIMHYESTEGSKNGNPTITANAPAYTNLMGKSTDFTEGDLKRVNRAYRCHNILLRRHPPVPATPIIPYNAQNYYNLNNRPLWTG</sequence>
<feature type="active site" evidence="2">
    <location>
        <position position="259"/>
    </location>
</feature>
<evidence type="ECO:0000256" key="1">
    <source>
        <dbReference type="ARBA" id="ARBA00023157"/>
    </source>
</evidence>
<evidence type="ECO:0000256" key="3">
    <source>
        <dbReference type="RuleBase" id="RU361183"/>
    </source>
</evidence>
<feature type="binding site" evidence="2">
    <location>
        <position position="258"/>
    </location>
    <ligand>
        <name>Zn(2+)</name>
        <dbReference type="ChEBI" id="CHEBI:29105"/>
        <note>catalytic</note>
    </ligand>
</feature>
<dbReference type="AlphaFoldDB" id="A0ABD2M3U4"/>
<feature type="binding site" evidence="2">
    <location>
        <position position="262"/>
    </location>
    <ligand>
        <name>Zn(2+)</name>
        <dbReference type="ChEBI" id="CHEBI:29105"/>
        <note>catalytic</note>
    </ligand>
</feature>
<dbReference type="CDD" id="cd04280">
    <property type="entry name" value="ZnMc_astacin_like"/>
    <property type="match status" value="1"/>
</dbReference>
<dbReference type="Pfam" id="PF01400">
    <property type="entry name" value="Astacin"/>
    <property type="match status" value="1"/>
</dbReference>
<keyword evidence="1" id="KW-1015">Disulfide bond</keyword>
<dbReference type="SUPFAM" id="SSF55486">
    <property type="entry name" value="Metalloproteases ('zincins'), catalytic domain"/>
    <property type="match status" value="1"/>
</dbReference>
<dbReference type="InterPro" id="IPR034035">
    <property type="entry name" value="Astacin-like_dom"/>
</dbReference>
<evidence type="ECO:0000256" key="2">
    <source>
        <dbReference type="PROSITE-ProRule" id="PRU01211"/>
    </source>
</evidence>
<dbReference type="InterPro" id="IPR006026">
    <property type="entry name" value="Peptidase_Metallo"/>
</dbReference>
<keyword evidence="2 3" id="KW-0862">Zinc</keyword>
<proteinExistence type="predicted"/>
<organism evidence="5 6">
    <name type="scientific">Heterodera trifolii</name>
    <dbReference type="NCBI Taxonomy" id="157864"/>
    <lineage>
        <taxon>Eukaryota</taxon>
        <taxon>Metazoa</taxon>
        <taxon>Ecdysozoa</taxon>
        <taxon>Nematoda</taxon>
        <taxon>Chromadorea</taxon>
        <taxon>Rhabditida</taxon>
        <taxon>Tylenchina</taxon>
        <taxon>Tylenchomorpha</taxon>
        <taxon>Tylenchoidea</taxon>
        <taxon>Heteroderidae</taxon>
        <taxon>Heteroderinae</taxon>
        <taxon>Heterodera</taxon>
    </lineage>
</organism>
<dbReference type="PANTHER" id="PTHR10127:SF798">
    <property type="entry name" value="ZINC METALLOPROTEINASE NAS-1"/>
    <property type="match status" value="1"/>
</dbReference>
<feature type="domain" description="Peptidase M12A" evidence="4">
    <location>
        <begin position="167"/>
        <end position="362"/>
    </location>
</feature>